<keyword evidence="1" id="KW-0378">Hydrolase</keyword>
<dbReference type="SUPFAM" id="SSF56024">
    <property type="entry name" value="Phospholipase D/nuclease"/>
    <property type="match status" value="2"/>
</dbReference>
<evidence type="ECO:0000313" key="6">
    <source>
        <dbReference type="Proteomes" id="UP001143747"/>
    </source>
</evidence>
<keyword evidence="3" id="KW-0443">Lipid metabolism</keyword>
<keyword evidence="6" id="KW-1185">Reference proteome</keyword>
<dbReference type="PANTHER" id="PTHR43856:SF1">
    <property type="entry name" value="MITOCHONDRIAL CARDIOLIPIN HYDROLASE"/>
    <property type="match status" value="1"/>
</dbReference>
<sequence length="561" mass="60525">MHILPLFLALCLLCCGTVTAAFTITEVCPDTWYKGEADEYLVISGSGSLTGVSISDGEGSARFPDGDRAEGRIVVAQQAEAYRTVHGAYPDYEWYDSAPGVPDLIRTGTLKLGNKGDEVILREGGQETCRVTWPGDIVCREGQVHFQKDGIWDPRPLMIGQSQFVPVSFSGVSGTVFAAPDASREMLESAIALADTELLINVYEFADSGLATDVVAALDDGVSVTLLLEGGPVGGISSEEKGTATYLRDNGAKVYTMETTDNAHARYRYDHAKYIIADREAVLVTSENFKGSGFPQRGSTGNRGWGILITDPRVADYFADVFTADMTGNDIVPFSGTGTLPEESSGYPYKPAFGTHSFEGATVTPVLAPDTAYLIPELIKDAENTVDIQQAYISNWTKDTPNPYLEAAVGAARQGVTVRIILDSYWFNIEGENDNDEMAAQINALATAEGLSMEARLAHLGPGYPEKVHNKGVIVDGDAVLISSVNWNENSPSFNREAGVIIESTDAGAYFSDVFTADWEDAGPLPDDASTPANDNLLRQEIAAGVIMLLFIGYIIRRRHY</sequence>
<dbReference type="AlphaFoldDB" id="A0A9Q4KUF9"/>
<accession>A0A9Q4KUF9</accession>
<keyword evidence="2" id="KW-0442">Lipid degradation</keyword>
<dbReference type="PROSITE" id="PS50035">
    <property type="entry name" value="PLD"/>
    <property type="match status" value="2"/>
</dbReference>
<dbReference type="InterPro" id="IPR025202">
    <property type="entry name" value="PLD-like_dom"/>
</dbReference>
<dbReference type="InterPro" id="IPR001736">
    <property type="entry name" value="PLipase_D/transphosphatidylase"/>
</dbReference>
<reference evidence="5" key="1">
    <citation type="submission" date="2022-01" db="EMBL/GenBank/DDBJ databases">
        <title>Draft genome of Methanogenium marinum DSM 15558.</title>
        <authorList>
            <person name="Chen S.-C."/>
            <person name="You Y.-T."/>
        </authorList>
    </citation>
    <scope>NUCLEOTIDE SEQUENCE</scope>
    <source>
        <strain evidence="5">DSM 15558</strain>
    </source>
</reference>
<feature type="domain" description="PLD phosphodiesterase" evidence="4">
    <location>
        <begin position="266"/>
        <end position="293"/>
    </location>
</feature>
<dbReference type="Gene3D" id="3.30.870.10">
    <property type="entry name" value="Endonuclease Chain A"/>
    <property type="match status" value="2"/>
</dbReference>
<protein>
    <submittedName>
        <fullName evidence="5">Phospholipase D-like domain-containing protein</fullName>
    </submittedName>
</protein>
<evidence type="ECO:0000259" key="4">
    <source>
        <dbReference type="PROSITE" id="PS50035"/>
    </source>
</evidence>
<dbReference type="GO" id="GO:0016891">
    <property type="term" value="F:RNA endonuclease activity producing 5'-phosphomonoesters, hydrolytic mechanism"/>
    <property type="evidence" value="ECO:0007669"/>
    <property type="project" value="TreeGrafter"/>
</dbReference>
<dbReference type="CDD" id="cd09128">
    <property type="entry name" value="PLDc_unchar1_2"/>
    <property type="match status" value="1"/>
</dbReference>
<dbReference type="PANTHER" id="PTHR43856">
    <property type="entry name" value="CARDIOLIPIN HYDROLASE"/>
    <property type="match status" value="1"/>
</dbReference>
<dbReference type="InterPro" id="IPR051406">
    <property type="entry name" value="PLD_domain"/>
</dbReference>
<evidence type="ECO:0000256" key="2">
    <source>
        <dbReference type="ARBA" id="ARBA00022963"/>
    </source>
</evidence>
<organism evidence="5 6">
    <name type="scientific">Methanogenium marinum</name>
    <dbReference type="NCBI Taxonomy" id="348610"/>
    <lineage>
        <taxon>Archaea</taxon>
        <taxon>Methanobacteriati</taxon>
        <taxon>Methanobacteriota</taxon>
        <taxon>Stenosarchaea group</taxon>
        <taxon>Methanomicrobia</taxon>
        <taxon>Methanomicrobiales</taxon>
        <taxon>Methanomicrobiaceae</taxon>
        <taxon>Methanogenium</taxon>
    </lineage>
</organism>
<gene>
    <name evidence="5" type="ORF">L0665_07825</name>
</gene>
<comment type="caution">
    <text evidence="5">The sequence shown here is derived from an EMBL/GenBank/DDBJ whole genome shotgun (WGS) entry which is preliminary data.</text>
</comment>
<dbReference type="EMBL" id="JAKELO010000002">
    <property type="protein sequence ID" value="MDE4908513.1"/>
    <property type="molecule type" value="Genomic_DNA"/>
</dbReference>
<name>A0A9Q4KUF9_9EURY</name>
<feature type="domain" description="PLD phosphodiesterase" evidence="4">
    <location>
        <begin position="464"/>
        <end position="491"/>
    </location>
</feature>
<dbReference type="RefSeq" id="WP_274925140.1">
    <property type="nucleotide sequence ID" value="NZ_JAKELO010000002.1"/>
</dbReference>
<dbReference type="CDD" id="cd09127">
    <property type="entry name" value="PLDc_unchar1_1"/>
    <property type="match status" value="1"/>
</dbReference>
<dbReference type="Proteomes" id="UP001143747">
    <property type="component" value="Unassembled WGS sequence"/>
</dbReference>
<evidence type="ECO:0000313" key="5">
    <source>
        <dbReference type="EMBL" id="MDE4908513.1"/>
    </source>
</evidence>
<dbReference type="SMART" id="SM00155">
    <property type="entry name" value="PLDc"/>
    <property type="match status" value="2"/>
</dbReference>
<dbReference type="GO" id="GO:0016042">
    <property type="term" value="P:lipid catabolic process"/>
    <property type="evidence" value="ECO:0007669"/>
    <property type="project" value="UniProtKB-KW"/>
</dbReference>
<dbReference type="Pfam" id="PF13091">
    <property type="entry name" value="PLDc_2"/>
    <property type="match status" value="2"/>
</dbReference>
<evidence type="ECO:0000256" key="1">
    <source>
        <dbReference type="ARBA" id="ARBA00022801"/>
    </source>
</evidence>
<evidence type="ECO:0000256" key="3">
    <source>
        <dbReference type="ARBA" id="ARBA00023098"/>
    </source>
</evidence>
<proteinExistence type="predicted"/>